<protein>
    <submittedName>
        <fullName evidence="2">Uncharacterized protein</fullName>
    </submittedName>
</protein>
<feature type="transmembrane region" description="Helical" evidence="1">
    <location>
        <begin position="17"/>
        <end position="40"/>
    </location>
</feature>
<dbReference type="EMBL" id="KF719972">
    <property type="protein sequence ID" value="AHG56069.1"/>
    <property type="molecule type" value="Genomic_DNA"/>
</dbReference>
<dbReference type="AlphaFoldDB" id="G7RVA9"/>
<geneLocation type="plasmid" evidence="2">
    <name>pUUH239.2</name>
</geneLocation>
<geneLocation type="plasmid" evidence="5">
    <name>pKP02022</name>
</geneLocation>
<keyword evidence="1" id="KW-0472">Membrane</keyword>
<dbReference type="RefSeq" id="WP_014386201.1">
    <property type="nucleotide sequence ID" value="NZ_RPFI01000051.1"/>
</dbReference>
<organism evidence="2">
    <name type="scientific">Klebsiella pneumoniae</name>
    <dbReference type="NCBI Taxonomy" id="573"/>
    <lineage>
        <taxon>Bacteria</taxon>
        <taxon>Pseudomonadati</taxon>
        <taxon>Pseudomonadota</taxon>
        <taxon>Gammaproteobacteria</taxon>
        <taxon>Enterobacterales</taxon>
        <taxon>Enterobacteriaceae</taxon>
        <taxon>Klebsiella/Raoultella group</taxon>
        <taxon>Klebsiella</taxon>
        <taxon>Klebsiella pneumoniae complex</taxon>
    </lineage>
</organism>
<keyword evidence="1" id="KW-1133">Transmembrane helix</keyword>
<evidence type="ECO:0000313" key="2">
    <source>
        <dbReference type="EMBL" id="AET17214.1"/>
    </source>
</evidence>
<geneLocation type="plasmid" evidence="4">
    <name>pKP007</name>
</geneLocation>
<sequence>MVAIPEKFNLRVNRGDTFIYCALIAVVGFSGMFVISIHSFSMDELEAGRHWKDDCRTLEVNMPTGAFTSPVNKLDCDGIIINVPGGQYYSYIHQWELYKANSKLNAD</sequence>
<gene>
    <name evidence="2" type="ORF">PUUH_pUUH2392p0144</name>
</gene>
<keyword evidence="1" id="KW-0812">Transmembrane</keyword>
<dbReference type="EMBL" id="CP002474">
    <property type="protein sequence ID" value="AET17214.1"/>
    <property type="molecule type" value="Genomic_DNA"/>
</dbReference>
<dbReference type="EMBL" id="KF719970">
    <property type="protein sequence ID" value="AHG55651.1"/>
    <property type="molecule type" value="Genomic_DNA"/>
</dbReference>
<reference evidence="3" key="2">
    <citation type="journal article" date="2014" name="J. Antimicrob. Chemother.">
        <title>Single origin of three plasmids bearing blaCTX-M-15 from different Klebsiella pneumoniae clones.</title>
        <authorList>
            <person name="Shin J."/>
            <person name="Soo Ko K."/>
        </authorList>
    </citation>
    <scope>NUCLEOTIDE SEQUENCE</scope>
    <source>
        <strain evidence="5">ST15</strain>
        <strain evidence="4">ST23</strain>
        <strain evidence="3">ST48</strain>
        <plasmid evidence="4">pKP007</plasmid>
        <plasmid evidence="5">pKP02022</plasmid>
        <plasmid evidence="3">pKP09085</plasmid>
    </source>
</reference>
<keyword evidence="2" id="KW-0614">Plasmid</keyword>
<accession>G7RVA9</accession>
<geneLocation type="plasmid" evidence="3">
    <name>pKP09085</name>
</geneLocation>
<evidence type="ECO:0000313" key="4">
    <source>
        <dbReference type="EMBL" id="AHG55854.1"/>
    </source>
</evidence>
<evidence type="ECO:0000313" key="3">
    <source>
        <dbReference type="EMBL" id="AHG55651.1"/>
    </source>
</evidence>
<reference evidence="2" key="1">
    <citation type="journal article" date="2012" name="J. Antimicrob. Chemother.">
        <title>Transfer of an Escherichia coli ST131 multiresistance cassette has created a Klebsiella pneumoniae-specific plasmid associated with a major nosocomial outbreak.</title>
        <authorList>
            <person name="Sandegren L."/>
            <person name="Linkevicius M."/>
            <person name="Lytsy B."/>
            <person name="Melhus A."/>
            <person name="Andersson D.I."/>
        </authorList>
    </citation>
    <scope>NUCLEOTIDE SEQUENCE</scope>
    <source>
        <strain evidence="2">U-0608239</strain>
        <plasmid evidence="2">pUUH239.2</plasmid>
    </source>
</reference>
<name>G7RVA9_KLEPN</name>
<evidence type="ECO:0000313" key="5">
    <source>
        <dbReference type="EMBL" id="AHG56069.1"/>
    </source>
</evidence>
<evidence type="ECO:0000256" key="1">
    <source>
        <dbReference type="SAM" id="Phobius"/>
    </source>
</evidence>
<dbReference type="EMBL" id="KF719971">
    <property type="protein sequence ID" value="AHG55854.1"/>
    <property type="molecule type" value="Genomic_DNA"/>
</dbReference>
<proteinExistence type="predicted"/>